<feature type="region of interest" description="Disordered" evidence="1">
    <location>
        <begin position="71"/>
        <end position="91"/>
    </location>
</feature>
<evidence type="ECO:0000313" key="3">
    <source>
        <dbReference type="EMBL" id="GAA2121140.1"/>
    </source>
</evidence>
<dbReference type="PROSITE" id="PS50943">
    <property type="entry name" value="HTH_CROC1"/>
    <property type="match status" value="1"/>
</dbReference>
<proteinExistence type="predicted"/>
<evidence type="ECO:0000256" key="1">
    <source>
        <dbReference type="SAM" id="MobiDB-lite"/>
    </source>
</evidence>
<dbReference type="SMART" id="SM00530">
    <property type="entry name" value="HTH_XRE"/>
    <property type="match status" value="1"/>
</dbReference>
<comment type="caution">
    <text evidence="3">The sequence shown here is derived from an EMBL/GenBank/DDBJ whole genome shotgun (WGS) entry which is preliminary data.</text>
</comment>
<evidence type="ECO:0000313" key="4">
    <source>
        <dbReference type="Proteomes" id="UP001501020"/>
    </source>
</evidence>
<organism evidence="3 4">
    <name type="scientific">Actinomadura napierensis</name>
    <dbReference type="NCBI Taxonomy" id="267854"/>
    <lineage>
        <taxon>Bacteria</taxon>
        <taxon>Bacillati</taxon>
        <taxon>Actinomycetota</taxon>
        <taxon>Actinomycetes</taxon>
        <taxon>Streptosporangiales</taxon>
        <taxon>Thermomonosporaceae</taxon>
        <taxon>Actinomadura</taxon>
    </lineage>
</organism>
<dbReference type="InterPro" id="IPR010982">
    <property type="entry name" value="Lambda_DNA-bd_dom_sf"/>
</dbReference>
<dbReference type="InterPro" id="IPR041413">
    <property type="entry name" value="MLTR_LBD"/>
</dbReference>
<dbReference type="SUPFAM" id="SSF47413">
    <property type="entry name" value="lambda repressor-like DNA-binding domains"/>
    <property type="match status" value="1"/>
</dbReference>
<name>A0ABP5JQ94_9ACTN</name>
<accession>A0ABP5JQ94</accession>
<dbReference type="PANTHER" id="PTHR35010:SF2">
    <property type="entry name" value="BLL4672 PROTEIN"/>
    <property type="match status" value="1"/>
</dbReference>
<protein>
    <submittedName>
        <fullName evidence="3">Helix-turn-helix transcriptional regulator</fullName>
    </submittedName>
</protein>
<gene>
    <name evidence="3" type="ORF">GCM10009727_06380</name>
</gene>
<dbReference type="CDD" id="cd00093">
    <property type="entry name" value="HTH_XRE"/>
    <property type="match status" value="1"/>
</dbReference>
<reference evidence="4" key="1">
    <citation type="journal article" date="2019" name="Int. J. Syst. Evol. Microbiol.">
        <title>The Global Catalogue of Microorganisms (GCM) 10K type strain sequencing project: providing services to taxonomists for standard genome sequencing and annotation.</title>
        <authorList>
            <consortium name="The Broad Institute Genomics Platform"/>
            <consortium name="The Broad Institute Genome Sequencing Center for Infectious Disease"/>
            <person name="Wu L."/>
            <person name="Ma J."/>
        </authorList>
    </citation>
    <scope>NUCLEOTIDE SEQUENCE [LARGE SCALE GENOMIC DNA]</scope>
    <source>
        <strain evidence="4">JCM 13850</strain>
    </source>
</reference>
<dbReference type="Gene3D" id="1.10.260.40">
    <property type="entry name" value="lambda repressor-like DNA-binding domains"/>
    <property type="match status" value="1"/>
</dbReference>
<keyword evidence="4" id="KW-1185">Reference proteome</keyword>
<sequence>MAPESVGLPGGTRRRVPGLRREELAQLAGISVEYYQRLEQGRSHRPSPEVLNALARALSLDEVERAHMETLANPPLNGSPGRGTTAEPAGNGVRPELERLLALMDRVPAMVINDRFDVLAANLLAVRLFGDVLAGRASGGGRNLARYLFLDPAARDFYVAWDEIAAVTAAQLRLVSARHPGDRDLAGLIGELREGSAEFQGLWAAGDVELRTSGVKDLRHPALGVLTFSYENFEMLGDPRCRMVTLTPVPDGASEVALQLLSSWAAGPAATASPGGEQVIAPGAR</sequence>
<dbReference type="Pfam" id="PF17765">
    <property type="entry name" value="MLTR_LBD"/>
    <property type="match status" value="1"/>
</dbReference>
<dbReference type="PANTHER" id="PTHR35010">
    <property type="entry name" value="BLL4672 PROTEIN-RELATED"/>
    <property type="match status" value="1"/>
</dbReference>
<evidence type="ECO:0000259" key="2">
    <source>
        <dbReference type="PROSITE" id="PS50943"/>
    </source>
</evidence>
<dbReference type="Gene3D" id="3.30.450.180">
    <property type="match status" value="1"/>
</dbReference>
<dbReference type="Pfam" id="PF13560">
    <property type="entry name" value="HTH_31"/>
    <property type="match status" value="1"/>
</dbReference>
<dbReference type="Proteomes" id="UP001501020">
    <property type="component" value="Unassembled WGS sequence"/>
</dbReference>
<dbReference type="InterPro" id="IPR001387">
    <property type="entry name" value="Cro/C1-type_HTH"/>
</dbReference>
<feature type="domain" description="HTH cro/C1-type" evidence="2">
    <location>
        <begin position="18"/>
        <end position="63"/>
    </location>
</feature>
<dbReference type="EMBL" id="BAAAMR010000003">
    <property type="protein sequence ID" value="GAA2121140.1"/>
    <property type="molecule type" value="Genomic_DNA"/>
</dbReference>